<gene>
    <name evidence="1" type="ORF">R3P38DRAFT_3219420</name>
</gene>
<keyword evidence="2" id="KW-1185">Reference proteome</keyword>
<evidence type="ECO:0000313" key="1">
    <source>
        <dbReference type="EMBL" id="KAK6997422.1"/>
    </source>
</evidence>
<evidence type="ECO:0000313" key="2">
    <source>
        <dbReference type="Proteomes" id="UP001362999"/>
    </source>
</evidence>
<dbReference type="AlphaFoldDB" id="A0AAW0A242"/>
<comment type="caution">
    <text evidence="1">The sequence shown here is derived from an EMBL/GenBank/DDBJ whole genome shotgun (WGS) entry which is preliminary data.</text>
</comment>
<accession>A0AAW0A242</accession>
<sequence length="116" mass="13504">MSDIDRKVGELQTFIERAVLLLPSRFNHFFIDPGDSCTPILKGAEDLFQLEAAWDILRTRLETGQRFFTKYIEEFKESQNVPDSPSSTAIAVHEQLKSIPKINERLRVIMHDFPRR</sequence>
<name>A0AAW0A242_9AGAR</name>
<reference evidence="1 2" key="1">
    <citation type="journal article" date="2024" name="J Genomics">
        <title>Draft genome sequencing and assembly of Favolaschia claudopus CIRM-BRFM 2984 isolated from oak limbs.</title>
        <authorList>
            <person name="Navarro D."/>
            <person name="Drula E."/>
            <person name="Chaduli D."/>
            <person name="Cazenave R."/>
            <person name="Ahrendt S."/>
            <person name="Wang J."/>
            <person name="Lipzen A."/>
            <person name="Daum C."/>
            <person name="Barry K."/>
            <person name="Grigoriev I.V."/>
            <person name="Favel A."/>
            <person name="Rosso M.N."/>
            <person name="Martin F."/>
        </authorList>
    </citation>
    <scope>NUCLEOTIDE SEQUENCE [LARGE SCALE GENOMIC DNA]</scope>
    <source>
        <strain evidence="1 2">CIRM-BRFM 2984</strain>
    </source>
</reference>
<protein>
    <submittedName>
        <fullName evidence="1">Uncharacterized protein</fullName>
    </submittedName>
</protein>
<organism evidence="1 2">
    <name type="scientific">Favolaschia claudopus</name>
    <dbReference type="NCBI Taxonomy" id="2862362"/>
    <lineage>
        <taxon>Eukaryota</taxon>
        <taxon>Fungi</taxon>
        <taxon>Dikarya</taxon>
        <taxon>Basidiomycota</taxon>
        <taxon>Agaricomycotina</taxon>
        <taxon>Agaricomycetes</taxon>
        <taxon>Agaricomycetidae</taxon>
        <taxon>Agaricales</taxon>
        <taxon>Marasmiineae</taxon>
        <taxon>Mycenaceae</taxon>
        <taxon>Favolaschia</taxon>
    </lineage>
</organism>
<proteinExistence type="predicted"/>
<dbReference type="Proteomes" id="UP001362999">
    <property type="component" value="Unassembled WGS sequence"/>
</dbReference>
<dbReference type="EMBL" id="JAWWNJ010000090">
    <property type="protein sequence ID" value="KAK6997422.1"/>
    <property type="molecule type" value="Genomic_DNA"/>
</dbReference>